<name>A0A9W7GKW2_9STRA</name>
<evidence type="ECO:0000313" key="9">
    <source>
        <dbReference type="Proteomes" id="UP001165065"/>
    </source>
</evidence>
<evidence type="ECO:0000256" key="3">
    <source>
        <dbReference type="ARBA" id="ARBA00022723"/>
    </source>
</evidence>
<keyword evidence="6" id="KW-0812">Transmembrane</keyword>
<dbReference type="InterPro" id="IPR011650">
    <property type="entry name" value="Peptidase_M20_dimer"/>
</dbReference>
<dbReference type="EMBL" id="BRYA01000351">
    <property type="protein sequence ID" value="GMI47587.1"/>
    <property type="molecule type" value="Genomic_DNA"/>
</dbReference>
<dbReference type="PANTHER" id="PTHR45962">
    <property type="entry name" value="N-FATTY-ACYL-AMINO ACID SYNTHASE/HYDROLASE PM20D1"/>
    <property type="match status" value="1"/>
</dbReference>
<evidence type="ECO:0000256" key="6">
    <source>
        <dbReference type="SAM" id="Phobius"/>
    </source>
</evidence>
<dbReference type="PROSITE" id="PS00758">
    <property type="entry name" value="ARGE_DAPE_CPG2_1"/>
    <property type="match status" value="1"/>
</dbReference>
<comment type="caution">
    <text evidence="8">The sequence shown here is derived from an EMBL/GenBank/DDBJ whole genome shotgun (WGS) entry which is preliminary data.</text>
</comment>
<dbReference type="OrthoDB" id="3064516at2759"/>
<evidence type="ECO:0000259" key="7">
    <source>
        <dbReference type="Pfam" id="PF07687"/>
    </source>
</evidence>
<dbReference type="Gene3D" id="3.40.630.10">
    <property type="entry name" value="Zn peptidases"/>
    <property type="match status" value="1"/>
</dbReference>
<dbReference type="InterPro" id="IPR036264">
    <property type="entry name" value="Bact_exopeptidase_dim_dom"/>
</dbReference>
<dbReference type="Gene3D" id="3.30.70.360">
    <property type="match status" value="1"/>
</dbReference>
<dbReference type="CDD" id="cd05674">
    <property type="entry name" value="M20_yscS"/>
    <property type="match status" value="1"/>
</dbReference>
<dbReference type="Gene3D" id="1.10.150.900">
    <property type="match status" value="1"/>
</dbReference>
<evidence type="ECO:0000256" key="2">
    <source>
        <dbReference type="ARBA" id="ARBA00022670"/>
    </source>
</evidence>
<keyword evidence="5" id="KW-0862">Zinc</keyword>
<dbReference type="Proteomes" id="UP001165065">
    <property type="component" value="Unassembled WGS sequence"/>
</dbReference>
<dbReference type="InterPro" id="IPR002933">
    <property type="entry name" value="Peptidase_M20"/>
</dbReference>
<keyword evidence="4" id="KW-0378">Hydrolase</keyword>
<accession>A0A9W7GKW2</accession>
<organism evidence="8 9">
    <name type="scientific">Triparma columacea</name>
    <dbReference type="NCBI Taxonomy" id="722753"/>
    <lineage>
        <taxon>Eukaryota</taxon>
        <taxon>Sar</taxon>
        <taxon>Stramenopiles</taxon>
        <taxon>Ochrophyta</taxon>
        <taxon>Bolidophyceae</taxon>
        <taxon>Parmales</taxon>
        <taxon>Triparmaceae</taxon>
        <taxon>Triparma</taxon>
    </lineage>
</organism>
<dbReference type="SUPFAM" id="SSF53187">
    <property type="entry name" value="Zn-dependent exopeptidases"/>
    <property type="match status" value="1"/>
</dbReference>
<dbReference type="PANTHER" id="PTHR45962:SF1">
    <property type="entry name" value="N-FATTY-ACYL-AMINO ACID SYNTHASE_HYDROLASE PM20D1"/>
    <property type="match status" value="1"/>
</dbReference>
<keyword evidence="9" id="KW-1185">Reference proteome</keyword>
<keyword evidence="3" id="KW-0479">Metal-binding</keyword>
<keyword evidence="2" id="KW-0645">Protease</keyword>
<dbReference type="Pfam" id="PF01546">
    <property type="entry name" value="Peptidase_M20"/>
    <property type="match status" value="1"/>
</dbReference>
<proteinExistence type="inferred from homology"/>
<keyword evidence="6" id="KW-1133">Transmembrane helix</keyword>
<evidence type="ECO:0000256" key="4">
    <source>
        <dbReference type="ARBA" id="ARBA00022801"/>
    </source>
</evidence>
<dbReference type="GO" id="GO:0006508">
    <property type="term" value="P:proteolysis"/>
    <property type="evidence" value="ECO:0007669"/>
    <property type="project" value="UniProtKB-KW"/>
</dbReference>
<reference evidence="9" key="1">
    <citation type="journal article" date="2023" name="Commun. Biol.">
        <title>Genome analysis of Parmales, the sister group of diatoms, reveals the evolutionary specialization of diatoms from phago-mixotrophs to photoautotrophs.</title>
        <authorList>
            <person name="Ban H."/>
            <person name="Sato S."/>
            <person name="Yoshikawa S."/>
            <person name="Yamada K."/>
            <person name="Nakamura Y."/>
            <person name="Ichinomiya M."/>
            <person name="Sato N."/>
            <person name="Blanc-Mathieu R."/>
            <person name="Endo H."/>
            <person name="Kuwata A."/>
            <person name="Ogata H."/>
        </authorList>
    </citation>
    <scope>NUCLEOTIDE SEQUENCE [LARGE SCALE GENOMIC DNA]</scope>
</reference>
<protein>
    <recommendedName>
        <fullName evidence="7">Peptidase M20 dimerisation domain-containing protein</fullName>
    </recommendedName>
</protein>
<dbReference type="SUPFAM" id="SSF55031">
    <property type="entry name" value="Bacterial exopeptidase dimerisation domain"/>
    <property type="match status" value="1"/>
</dbReference>
<keyword evidence="6" id="KW-0472">Membrane</keyword>
<dbReference type="AlphaFoldDB" id="A0A9W7GKW2"/>
<gene>
    <name evidence="8" type="ORF">TrCOL_g4646</name>
</gene>
<dbReference type="InterPro" id="IPR047177">
    <property type="entry name" value="Pept_M20A"/>
</dbReference>
<sequence>MSDLLLCGPCSDDLSSPSPSTLNIQKLSRLRRRRKKKYAFCDSPYGSKHACFACAMNEDCNTSLVKKARTINQYNFVISLATFLCLSCVVSAAPSPAEASNPLLSQALLVLTAARTIVMYTLIAIVPVLAFNTLTCPPRKVDHTRPPAKFSKFDKYGEVLAECLKIPTISHDSTSDEKTDYSQLSKLRSLLASSFPNVHSKLSLAVVNSHSLVYKWSGSDPSLSPIMLCAHLDVVPAPGTWSHPPFAGKIVDGVIWGRGAIDNKHNVVGQLAAVEELLGAGFQPRRTVYLAMGHDEEISGTQGAAFIAEHMKSVEKIGPNGLAAIFDEGPMMVEGALPGIKGPVALVANSEKGAVTIEIKIEAEGGHSSMPPIKEQNSISIIADAVNKLENNQFPAHFSASSAGVYQQLLLVRPYFSPAMKVITSNLWLFAPLMKRLLLGASNAAAAMLRTTTATTVIKGGTKTNVLPYEVKAYVNHRIHPDESIESVIERDRTIINDPRVKIKAYDMLVPPSPVSSITNAQFSWIEKSVSSVFSNPTTCSIMIGNTDTRWYWDLSDSIYRFSPVELNIKDLSMFHGLDERLSVDGMSRIVQYYMELINNADEDNSL</sequence>
<feature type="domain" description="Peptidase M20 dimerisation" evidence="7">
    <location>
        <begin position="350"/>
        <end position="499"/>
    </location>
</feature>
<comment type="similarity">
    <text evidence="1">Belongs to the peptidase M20A family.</text>
</comment>
<dbReference type="FunFam" id="3.40.630.10:FF:000027">
    <property type="entry name" value="N-fatty-acyl-amino acid synthase/hydrolase PM20D1"/>
    <property type="match status" value="1"/>
</dbReference>
<evidence type="ECO:0000256" key="5">
    <source>
        <dbReference type="ARBA" id="ARBA00022833"/>
    </source>
</evidence>
<dbReference type="GO" id="GO:0008233">
    <property type="term" value="F:peptidase activity"/>
    <property type="evidence" value="ECO:0007669"/>
    <property type="project" value="UniProtKB-KW"/>
</dbReference>
<feature type="transmembrane region" description="Helical" evidence="6">
    <location>
        <begin position="107"/>
        <end position="131"/>
    </location>
</feature>
<dbReference type="InterPro" id="IPR001261">
    <property type="entry name" value="ArgE/DapE_CS"/>
</dbReference>
<dbReference type="GO" id="GO:0046872">
    <property type="term" value="F:metal ion binding"/>
    <property type="evidence" value="ECO:0007669"/>
    <property type="project" value="UniProtKB-KW"/>
</dbReference>
<evidence type="ECO:0000256" key="1">
    <source>
        <dbReference type="ARBA" id="ARBA00006247"/>
    </source>
</evidence>
<evidence type="ECO:0000313" key="8">
    <source>
        <dbReference type="EMBL" id="GMI47587.1"/>
    </source>
</evidence>
<feature type="transmembrane region" description="Helical" evidence="6">
    <location>
        <begin position="74"/>
        <end position="95"/>
    </location>
</feature>
<dbReference type="Pfam" id="PF07687">
    <property type="entry name" value="M20_dimer"/>
    <property type="match status" value="1"/>
</dbReference>